<dbReference type="EMBL" id="CP004146">
    <property type="protein sequence ID" value="AHH03190.1"/>
    <property type="molecule type" value="Genomic_DNA"/>
</dbReference>
<keyword evidence="2" id="KW-1185">Reference proteome</keyword>
<sequence>MITDATTKTKDDNKINNLFTKINPYLPVFINFLKKL</sequence>
<gene>
    <name evidence="1" type="ORF">BHY_0239</name>
</gene>
<evidence type="ECO:0008006" key="3">
    <source>
        <dbReference type="Google" id="ProtNLM"/>
    </source>
</evidence>
<organism evidence="1 2">
    <name type="scientific">Borrelia nietonii YOR</name>
    <dbReference type="NCBI Taxonomy" id="1293576"/>
    <lineage>
        <taxon>Bacteria</taxon>
        <taxon>Pseudomonadati</taxon>
        <taxon>Spirochaetota</taxon>
        <taxon>Spirochaetia</taxon>
        <taxon>Spirochaetales</taxon>
        <taxon>Borreliaceae</taxon>
        <taxon>Borrelia</taxon>
        <taxon>Borrelia nietonii</taxon>
    </lineage>
</organism>
<proteinExistence type="predicted"/>
<accession>A0ABN4C2E9</accession>
<evidence type="ECO:0000313" key="1">
    <source>
        <dbReference type="EMBL" id="AHH03190.1"/>
    </source>
</evidence>
<name>A0ABN4C2E9_9SPIR</name>
<dbReference type="Proteomes" id="UP000019269">
    <property type="component" value="Chromosome"/>
</dbReference>
<evidence type="ECO:0000313" key="2">
    <source>
        <dbReference type="Proteomes" id="UP000019269"/>
    </source>
</evidence>
<protein>
    <recommendedName>
        <fullName evidence="3">Variable outer membrane protein</fullName>
    </recommendedName>
</protein>
<reference evidence="1" key="1">
    <citation type="submission" date="2013-02" db="EMBL/GenBank/DDBJ databases">
        <title>Comparative genomics of Borrelia species.</title>
        <authorList>
            <person name="Schwan T.G."/>
            <person name="Raffel S.J."/>
            <person name="Porcella S.F."/>
        </authorList>
    </citation>
    <scope>NUCLEOTIDE SEQUENCE [LARGE SCALE GENOMIC DNA]</scope>
    <source>
        <strain evidence="1">YOR</strain>
    </source>
</reference>